<dbReference type="AlphaFoldDB" id="A0A1F5JZS4"/>
<keyword evidence="4" id="KW-0547">Nucleotide-binding</keyword>
<dbReference type="GO" id="GO:0004618">
    <property type="term" value="F:phosphoglycerate kinase activity"/>
    <property type="evidence" value="ECO:0007669"/>
    <property type="project" value="UniProtKB-EC"/>
</dbReference>
<dbReference type="GO" id="GO:0005829">
    <property type="term" value="C:cytosol"/>
    <property type="evidence" value="ECO:0007669"/>
    <property type="project" value="TreeGrafter"/>
</dbReference>
<dbReference type="GO" id="GO:0006096">
    <property type="term" value="P:glycolytic process"/>
    <property type="evidence" value="ECO:0007669"/>
    <property type="project" value="InterPro"/>
</dbReference>
<sequence length="148" mass="15799">KLIAEIKEQNLSLPKNVMVGMLNKDGFDIAPETVSAWSDLIRRSRMIVWNGPVGKIESQESRVKSQESEENLGSATGSYEIARMVLGSEAEVIIGGGDTVAFLGSIGMLEKFEEKGLPAGRQGFVSVGGGAMLNFLADGTLPTIQVLD</sequence>
<dbReference type="InterPro" id="IPR015824">
    <property type="entry name" value="Phosphoglycerate_kinase_N"/>
</dbReference>
<name>A0A1F5JZS4_9BACT</name>
<evidence type="ECO:0000256" key="3">
    <source>
        <dbReference type="ARBA" id="ARBA00022679"/>
    </source>
</evidence>
<dbReference type="Gene3D" id="3.40.50.1260">
    <property type="entry name" value="Phosphoglycerate kinase, N-terminal domain"/>
    <property type="match status" value="1"/>
</dbReference>
<keyword evidence="6" id="KW-0067">ATP-binding</keyword>
<dbReference type="EMBL" id="MFDB01000001">
    <property type="protein sequence ID" value="OGE33990.1"/>
    <property type="molecule type" value="Genomic_DNA"/>
</dbReference>
<reference evidence="7 8" key="1">
    <citation type="journal article" date="2016" name="Nat. Commun.">
        <title>Thousands of microbial genomes shed light on interconnected biogeochemical processes in an aquifer system.</title>
        <authorList>
            <person name="Anantharaman K."/>
            <person name="Brown C.T."/>
            <person name="Hug L.A."/>
            <person name="Sharon I."/>
            <person name="Castelle C.J."/>
            <person name="Probst A.J."/>
            <person name="Thomas B.C."/>
            <person name="Singh A."/>
            <person name="Wilkins M.J."/>
            <person name="Karaoz U."/>
            <person name="Brodie E.L."/>
            <person name="Williams K.H."/>
            <person name="Hubbard S.S."/>
            <person name="Banfield J.F."/>
        </authorList>
    </citation>
    <scope>NUCLEOTIDE SEQUENCE [LARGE SCALE GENOMIC DNA]</scope>
</reference>
<accession>A0A1F5JZS4</accession>
<gene>
    <name evidence="7" type="ORF">A3D83_03365</name>
</gene>
<dbReference type="EC" id="2.7.2.3" evidence="2"/>
<keyword evidence="5 7" id="KW-0418">Kinase</keyword>
<evidence type="ECO:0000313" key="7">
    <source>
        <dbReference type="EMBL" id="OGE33990.1"/>
    </source>
</evidence>
<evidence type="ECO:0000256" key="5">
    <source>
        <dbReference type="ARBA" id="ARBA00022777"/>
    </source>
</evidence>
<evidence type="ECO:0000256" key="6">
    <source>
        <dbReference type="ARBA" id="ARBA00022840"/>
    </source>
</evidence>
<dbReference type="InterPro" id="IPR001576">
    <property type="entry name" value="Phosphoglycerate_kinase"/>
</dbReference>
<evidence type="ECO:0000256" key="1">
    <source>
        <dbReference type="ARBA" id="ARBA00000642"/>
    </source>
</evidence>
<protein>
    <recommendedName>
        <fullName evidence="2">phosphoglycerate kinase</fullName>
        <ecNumber evidence="2">2.7.2.3</ecNumber>
    </recommendedName>
</protein>
<keyword evidence="3" id="KW-0808">Transferase</keyword>
<dbReference type="PANTHER" id="PTHR11406">
    <property type="entry name" value="PHOSPHOGLYCERATE KINASE"/>
    <property type="match status" value="1"/>
</dbReference>
<evidence type="ECO:0000256" key="2">
    <source>
        <dbReference type="ARBA" id="ARBA00013061"/>
    </source>
</evidence>
<feature type="non-terminal residue" evidence="7">
    <location>
        <position position="1"/>
    </location>
</feature>
<dbReference type="GO" id="GO:0005524">
    <property type="term" value="F:ATP binding"/>
    <property type="evidence" value="ECO:0007669"/>
    <property type="project" value="UniProtKB-KW"/>
</dbReference>
<dbReference type="Pfam" id="PF00162">
    <property type="entry name" value="PGK"/>
    <property type="match status" value="1"/>
</dbReference>
<proteinExistence type="predicted"/>
<dbReference type="PANTHER" id="PTHR11406:SF23">
    <property type="entry name" value="PHOSPHOGLYCERATE KINASE 1, CHLOROPLASTIC-RELATED"/>
    <property type="match status" value="1"/>
</dbReference>
<organism evidence="7 8">
    <name type="scientific">Candidatus Daviesbacteria bacterium RIFCSPHIGHO2_02_FULL_41_10</name>
    <dbReference type="NCBI Taxonomy" id="1797774"/>
    <lineage>
        <taxon>Bacteria</taxon>
        <taxon>Candidatus Daviesiibacteriota</taxon>
    </lineage>
</organism>
<dbReference type="GO" id="GO:0043531">
    <property type="term" value="F:ADP binding"/>
    <property type="evidence" value="ECO:0007669"/>
    <property type="project" value="TreeGrafter"/>
</dbReference>
<evidence type="ECO:0000256" key="4">
    <source>
        <dbReference type="ARBA" id="ARBA00022741"/>
    </source>
</evidence>
<dbReference type="GO" id="GO:0006094">
    <property type="term" value="P:gluconeogenesis"/>
    <property type="evidence" value="ECO:0007669"/>
    <property type="project" value="TreeGrafter"/>
</dbReference>
<dbReference type="SUPFAM" id="SSF53748">
    <property type="entry name" value="Phosphoglycerate kinase"/>
    <property type="match status" value="1"/>
</dbReference>
<dbReference type="InterPro" id="IPR036043">
    <property type="entry name" value="Phosphoglycerate_kinase_sf"/>
</dbReference>
<dbReference type="Proteomes" id="UP000177258">
    <property type="component" value="Unassembled WGS sequence"/>
</dbReference>
<evidence type="ECO:0000313" key="8">
    <source>
        <dbReference type="Proteomes" id="UP000177258"/>
    </source>
</evidence>
<comment type="catalytic activity">
    <reaction evidence="1">
        <text>(2R)-3-phosphoglycerate + ATP = (2R)-3-phospho-glyceroyl phosphate + ADP</text>
        <dbReference type="Rhea" id="RHEA:14801"/>
        <dbReference type="ChEBI" id="CHEBI:30616"/>
        <dbReference type="ChEBI" id="CHEBI:57604"/>
        <dbReference type="ChEBI" id="CHEBI:58272"/>
        <dbReference type="ChEBI" id="CHEBI:456216"/>
        <dbReference type="EC" id="2.7.2.3"/>
    </reaction>
</comment>
<comment type="caution">
    <text evidence="7">The sequence shown here is derived from an EMBL/GenBank/DDBJ whole genome shotgun (WGS) entry which is preliminary data.</text>
</comment>